<dbReference type="EMBL" id="CP053073">
    <property type="protein sequence ID" value="QJR16519.1"/>
    <property type="molecule type" value="Genomic_DNA"/>
</dbReference>
<dbReference type="InParanoid" id="A0A6M4H9S3"/>
<name>A0A6M4H9S3_9PROT</name>
<dbReference type="KEGG" id="upl:DSM104440_03354"/>
<dbReference type="InterPro" id="IPR029063">
    <property type="entry name" value="SAM-dependent_MTases_sf"/>
</dbReference>
<accession>A0A6M4H9S3</accession>
<dbReference type="Gene3D" id="3.40.50.150">
    <property type="entry name" value="Vaccinia Virus protein VP39"/>
    <property type="match status" value="1"/>
</dbReference>
<evidence type="ECO:0008006" key="3">
    <source>
        <dbReference type="Google" id="ProtNLM"/>
    </source>
</evidence>
<reference evidence="1 2" key="1">
    <citation type="submission" date="2020-04" db="EMBL/GenBank/DDBJ databases">
        <title>Usitatibacter rugosus gen. nov., sp. nov. and Usitatibacter palustris sp. nov., novel members of Usitatibacteraceae fam. nov. within the order Nitrosomonadales isolated from soil.</title>
        <authorList>
            <person name="Huber K.J."/>
            <person name="Neumann-Schaal M."/>
            <person name="Geppert A."/>
            <person name="Luckner M."/>
            <person name="Wanner G."/>
            <person name="Overmann J."/>
        </authorList>
    </citation>
    <scope>NUCLEOTIDE SEQUENCE [LARGE SCALE GENOMIC DNA]</scope>
    <source>
        <strain evidence="1 2">Swamp67</strain>
    </source>
</reference>
<sequence>MPQPMRLQLTTLHADPVDIGVDNGVRIWNVHSNDPAFLASVTEGELGLDVGWYAASARIDGRSGDVRDPRLYLPDSIGAYSETYAVDMVRDGAVFKAEFFLPHPSRHVRFDPSTMPCEFACDTLELTSISGPSYQEVPASELHEPGTASLMSRAHVAMRRFFSSPAAVPGLARPLGRKARVLEGIDKAGTGLEIGPSHDPLAPKREGYNVHIIDHATREDLVAKYQGQGLPLEQIEEVDFVWSGQTYLELTGKPKHYDWIIASHLIEHTPDIIAFLADCDSLLKDGGVLSLVIPDKRYVFDRFRPITGLARVIDSHLAGMKVHSAGTAAEYYMNVAAKSGLLGWDAATPGDYRFIHSAQQARDKIREVRDKGAYLDVHNWCFVPHSFRLLMADLFALGYTKLREVRFHATEGCEFYVTLARHGTGPHMSRLEILRAIDAELASSEPR</sequence>
<keyword evidence="2" id="KW-1185">Reference proteome</keyword>
<organism evidence="1 2">
    <name type="scientific">Usitatibacter palustris</name>
    <dbReference type="NCBI Taxonomy" id="2732487"/>
    <lineage>
        <taxon>Bacteria</taxon>
        <taxon>Pseudomonadati</taxon>
        <taxon>Pseudomonadota</taxon>
        <taxon>Betaproteobacteria</taxon>
        <taxon>Nitrosomonadales</taxon>
        <taxon>Usitatibacteraceae</taxon>
        <taxon>Usitatibacter</taxon>
    </lineage>
</organism>
<evidence type="ECO:0000313" key="2">
    <source>
        <dbReference type="Proteomes" id="UP000503096"/>
    </source>
</evidence>
<dbReference type="Proteomes" id="UP000503096">
    <property type="component" value="Chromosome"/>
</dbReference>
<evidence type="ECO:0000313" key="1">
    <source>
        <dbReference type="EMBL" id="QJR16519.1"/>
    </source>
</evidence>
<dbReference type="Pfam" id="PF13489">
    <property type="entry name" value="Methyltransf_23"/>
    <property type="match status" value="1"/>
</dbReference>
<protein>
    <recommendedName>
        <fullName evidence="3">Methyltransferase domain-containing protein</fullName>
    </recommendedName>
</protein>
<dbReference type="SUPFAM" id="SSF53335">
    <property type="entry name" value="S-adenosyl-L-methionine-dependent methyltransferases"/>
    <property type="match status" value="1"/>
</dbReference>
<gene>
    <name evidence="1" type="ORF">DSM104440_03354</name>
</gene>
<dbReference type="AlphaFoldDB" id="A0A6M4H9S3"/>
<proteinExistence type="predicted"/>